<feature type="compositionally biased region" description="Polar residues" evidence="2">
    <location>
        <begin position="76"/>
        <end position="90"/>
    </location>
</feature>
<dbReference type="InterPro" id="IPR016197">
    <property type="entry name" value="Chromo-like_dom_sf"/>
</dbReference>
<reference evidence="4 5" key="1">
    <citation type="journal article" date="2016" name="PLoS Pathog.">
        <title>Biosynthesis of antibiotic leucinostatins in bio-control fungus Purpureocillium lilacinum and their inhibition on phytophthora revealed by genome mining.</title>
        <authorList>
            <person name="Wang G."/>
            <person name="Liu Z."/>
            <person name="Lin R."/>
            <person name="Li E."/>
            <person name="Mao Z."/>
            <person name="Ling J."/>
            <person name="Yang Y."/>
            <person name="Yin W.B."/>
            <person name="Xie B."/>
        </authorList>
    </citation>
    <scope>NUCLEOTIDE SEQUENCE [LARGE SCALE GENOMIC DNA]</scope>
    <source>
        <strain evidence="4">170</strain>
    </source>
</reference>
<dbReference type="SUPFAM" id="SSF54160">
    <property type="entry name" value="Chromo domain-like"/>
    <property type="match status" value="1"/>
</dbReference>
<dbReference type="EMBL" id="LSBJ02000019">
    <property type="protein sequence ID" value="OAQ58224.1"/>
    <property type="molecule type" value="Genomic_DNA"/>
</dbReference>
<protein>
    <submittedName>
        <fullName evidence="4">Chromo (CHRromatin organization MOdifier) domain-containing protein</fullName>
    </submittedName>
</protein>
<dbReference type="Proteomes" id="UP000078397">
    <property type="component" value="Unassembled WGS sequence"/>
</dbReference>
<dbReference type="STRING" id="1380566.A0A179EYF6"/>
<dbReference type="InterPro" id="IPR023780">
    <property type="entry name" value="Chromo_domain"/>
</dbReference>
<evidence type="ECO:0000256" key="2">
    <source>
        <dbReference type="SAM" id="MobiDB-lite"/>
    </source>
</evidence>
<dbReference type="OrthoDB" id="5101518at2759"/>
<evidence type="ECO:0000313" key="5">
    <source>
        <dbReference type="Proteomes" id="UP000078397"/>
    </source>
</evidence>
<dbReference type="KEGG" id="pchm:VFPPC_14962"/>
<feature type="domain" description="Chromo" evidence="3">
    <location>
        <begin position="188"/>
        <end position="242"/>
    </location>
</feature>
<dbReference type="InterPro" id="IPR000953">
    <property type="entry name" value="Chromo/chromo_shadow_dom"/>
</dbReference>
<comment type="subunit">
    <text evidence="1">Component of the NuA4 histone acetyltransferase complex.</text>
</comment>
<organism evidence="4 5">
    <name type="scientific">Pochonia chlamydosporia 170</name>
    <dbReference type="NCBI Taxonomy" id="1380566"/>
    <lineage>
        <taxon>Eukaryota</taxon>
        <taxon>Fungi</taxon>
        <taxon>Dikarya</taxon>
        <taxon>Ascomycota</taxon>
        <taxon>Pezizomycotina</taxon>
        <taxon>Sordariomycetes</taxon>
        <taxon>Hypocreomycetidae</taxon>
        <taxon>Hypocreales</taxon>
        <taxon>Clavicipitaceae</taxon>
        <taxon>Pochonia</taxon>
    </lineage>
</organism>
<dbReference type="GO" id="GO:0006338">
    <property type="term" value="P:chromatin remodeling"/>
    <property type="evidence" value="ECO:0007669"/>
    <property type="project" value="UniProtKB-ARBA"/>
</dbReference>
<name>A0A179EYF6_METCM</name>
<dbReference type="AlphaFoldDB" id="A0A179EYF6"/>
<dbReference type="GeneID" id="28856720"/>
<sequence length="242" mass="27332">MARVVDYYPCSDDDLGNIGNRRAANSRVTPAPEKTILFPKTDGLVPKVKATPSNRRIRRLNAAKFAPENPLFKSWTGDNNSPLEASTKKSASLLGRRTVSRPNTEECGDDAELNTPCSPTTLPVPKSNNGVQGHTVHPCDPTVALTDETEDQLTGNLREAEAHDSAAMRCELVEDSQQQDAIEDKGTYIVERIIRHKGNGRRRRYFVKWQNYAADENSWVTRKDFVDKTFPRQYDEQCRRRQ</sequence>
<gene>
    <name evidence="4" type="ORF">VFPPC_14962</name>
</gene>
<dbReference type="SMART" id="SM00298">
    <property type="entry name" value="CHROMO"/>
    <property type="match status" value="1"/>
</dbReference>
<evidence type="ECO:0000313" key="4">
    <source>
        <dbReference type="EMBL" id="OAQ58224.1"/>
    </source>
</evidence>
<dbReference type="Gene3D" id="2.40.50.40">
    <property type="match status" value="1"/>
</dbReference>
<proteinExistence type="predicted"/>
<keyword evidence="5" id="KW-1185">Reference proteome</keyword>
<dbReference type="PROSITE" id="PS50013">
    <property type="entry name" value="CHROMO_2"/>
    <property type="match status" value="1"/>
</dbReference>
<dbReference type="Pfam" id="PF00385">
    <property type="entry name" value="Chromo"/>
    <property type="match status" value="1"/>
</dbReference>
<feature type="region of interest" description="Disordered" evidence="2">
    <location>
        <begin position="76"/>
        <end position="116"/>
    </location>
</feature>
<comment type="caution">
    <text evidence="4">The sequence shown here is derived from an EMBL/GenBank/DDBJ whole genome shotgun (WGS) entry which is preliminary data.</text>
</comment>
<evidence type="ECO:0000259" key="3">
    <source>
        <dbReference type="PROSITE" id="PS50013"/>
    </source>
</evidence>
<evidence type="ECO:0000256" key="1">
    <source>
        <dbReference type="ARBA" id="ARBA00011353"/>
    </source>
</evidence>
<dbReference type="RefSeq" id="XP_018136416.1">
    <property type="nucleotide sequence ID" value="XM_018292726.1"/>
</dbReference>
<accession>A0A179EYF6</accession>